<keyword evidence="3" id="KW-0812">Transmembrane</keyword>
<comment type="caution">
    <text evidence="4">The sequence shown here is derived from an EMBL/GenBank/DDBJ whole genome shotgun (WGS) entry which is preliminary data.</text>
</comment>
<dbReference type="EMBL" id="QJTI01000042">
    <property type="protein sequence ID" value="PYE99045.1"/>
    <property type="molecule type" value="Genomic_DNA"/>
</dbReference>
<dbReference type="AlphaFoldDB" id="A0A318TAI8"/>
<proteinExistence type="predicted"/>
<reference evidence="4 5" key="1">
    <citation type="submission" date="2018-06" db="EMBL/GenBank/DDBJ databases">
        <title>Genomic Encyclopedia of Archaeal and Bacterial Type Strains, Phase II (KMG-II): from individual species to whole genera.</title>
        <authorList>
            <person name="Goeker M."/>
        </authorList>
    </citation>
    <scope>NUCLEOTIDE SEQUENCE [LARGE SCALE GENOMIC DNA]</scope>
    <source>
        <strain evidence="4 5">JCM 11668</strain>
    </source>
</reference>
<evidence type="ECO:0000256" key="1">
    <source>
        <dbReference type="SAM" id="Coils"/>
    </source>
</evidence>
<keyword evidence="3" id="KW-0472">Membrane</keyword>
<evidence type="ECO:0000256" key="2">
    <source>
        <dbReference type="SAM" id="MobiDB-lite"/>
    </source>
</evidence>
<sequence>MSAFQGEPSSVDAGTDAANEAKSAAQPPADTGKPAEPPRLTHQSATDAQPERSDDKRSGTVTILSPREREWDGSLGSAPRDEDAQPSSAGGKRRIAAMAAVVAIAVIGGVAGGALATAGFNRPAADDSAAAAAKQMQTLSQEIARIDADLAALKTSADQLTKQSSAQSSKSSDRFEKLEKAQADVAAKLSKLGESVDKLRPAPVAAAPAAAAPKETTGSIAAAAPKPEVGRLPTVDGWVLREVADGGAVIEGRQGAFEVFAGDPVPGLGRVDAIRRQDGRWVVVTSRGLIVAR</sequence>
<evidence type="ECO:0000256" key="3">
    <source>
        <dbReference type="SAM" id="Phobius"/>
    </source>
</evidence>
<feature type="transmembrane region" description="Helical" evidence="3">
    <location>
        <begin position="95"/>
        <end position="120"/>
    </location>
</feature>
<dbReference type="Gene3D" id="1.20.1170.10">
    <property type="match status" value="1"/>
</dbReference>
<feature type="region of interest" description="Disordered" evidence="2">
    <location>
        <begin position="1"/>
        <end position="93"/>
    </location>
</feature>
<protein>
    <submittedName>
        <fullName evidence="4">Uncharacterized protein</fullName>
    </submittedName>
</protein>
<accession>A0A318TAI8</accession>
<keyword evidence="1" id="KW-0175">Coiled coil</keyword>
<gene>
    <name evidence="4" type="ORF">BJ122_1428</name>
</gene>
<name>A0A318TAI8_9BRAD</name>
<feature type="compositionally biased region" description="Basic and acidic residues" evidence="2">
    <location>
        <begin position="49"/>
        <end position="58"/>
    </location>
</feature>
<feature type="coiled-coil region" evidence="1">
    <location>
        <begin position="129"/>
        <end position="163"/>
    </location>
</feature>
<dbReference type="RefSeq" id="WP_110782783.1">
    <property type="nucleotide sequence ID" value="NZ_QJTI01000042.1"/>
</dbReference>
<dbReference type="Proteomes" id="UP000248148">
    <property type="component" value="Unassembled WGS sequence"/>
</dbReference>
<keyword evidence="5" id="KW-1185">Reference proteome</keyword>
<keyword evidence="3" id="KW-1133">Transmembrane helix</keyword>
<dbReference type="OrthoDB" id="7926359at2"/>
<evidence type="ECO:0000313" key="4">
    <source>
        <dbReference type="EMBL" id="PYE99045.1"/>
    </source>
</evidence>
<evidence type="ECO:0000313" key="5">
    <source>
        <dbReference type="Proteomes" id="UP000248148"/>
    </source>
</evidence>
<organism evidence="4 5">
    <name type="scientific">Rhodopseudomonas faecalis</name>
    <dbReference type="NCBI Taxonomy" id="99655"/>
    <lineage>
        <taxon>Bacteria</taxon>
        <taxon>Pseudomonadati</taxon>
        <taxon>Pseudomonadota</taxon>
        <taxon>Alphaproteobacteria</taxon>
        <taxon>Hyphomicrobiales</taxon>
        <taxon>Nitrobacteraceae</taxon>
        <taxon>Rhodopseudomonas</taxon>
    </lineage>
</organism>